<evidence type="ECO:0000256" key="1">
    <source>
        <dbReference type="ARBA" id="ARBA00004651"/>
    </source>
</evidence>
<keyword evidence="4 6" id="KW-1133">Transmembrane helix</keyword>
<dbReference type="RefSeq" id="WP_269037544.1">
    <property type="nucleotide sequence ID" value="NZ_CP114040.1"/>
</dbReference>
<dbReference type="NCBIfam" id="TIGR02229">
    <property type="entry name" value="caa3_sub_IV"/>
    <property type="match status" value="1"/>
</dbReference>
<keyword evidence="5 6" id="KW-0472">Membrane</keyword>
<evidence type="ECO:0000256" key="4">
    <source>
        <dbReference type="ARBA" id="ARBA00022989"/>
    </source>
</evidence>
<comment type="subcellular location">
    <subcellularLocation>
        <location evidence="1">Cell membrane</location>
        <topology evidence="1">Multi-pass membrane protein</topology>
    </subcellularLocation>
</comment>
<dbReference type="Pfam" id="PF03626">
    <property type="entry name" value="COX4_pro"/>
    <property type="match status" value="1"/>
</dbReference>
<proteinExistence type="predicted"/>
<evidence type="ECO:0000313" key="8">
    <source>
        <dbReference type="Proteomes" id="UP001164459"/>
    </source>
</evidence>
<protein>
    <submittedName>
        <fullName evidence="7">Cytochrome C oxidase subunit IV family protein</fullName>
    </submittedName>
</protein>
<sequence length="97" mass="9984">MNHESPAPTIAAAFLALLALLALTATTVALAFLELPPAVHVALAMSIAAIKAGLVVAVFMHLMREAPATRLVALVSVILLSILMLLVVVDVRHLGGG</sequence>
<accession>A0ABY7H7I1</accession>
<evidence type="ECO:0000256" key="3">
    <source>
        <dbReference type="ARBA" id="ARBA00022692"/>
    </source>
</evidence>
<evidence type="ECO:0000256" key="2">
    <source>
        <dbReference type="ARBA" id="ARBA00022475"/>
    </source>
</evidence>
<evidence type="ECO:0000256" key="6">
    <source>
        <dbReference type="SAM" id="Phobius"/>
    </source>
</evidence>
<feature type="transmembrane region" description="Helical" evidence="6">
    <location>
        <begin position="41"/>
        <end position="59"/>
    </location>
</feature>
<dbReference type="Proteomes" id="UP001164459">
    <property type="component" value="Chromosome"/>
</dbReference>
<dbReference type="InterPro" id="IPR011743">
    <property type="entry name" value="Caa3_sub_IV"/>
</dbReference>
<gene>
    <name evidence="7" type="ORF">O0S08_03545</name>
</gene>
<keyword evidence="3 6" id="KW-0812">Transmembrane</keyword>
<evidence type="ECO:0000313" key="7">
    <source>
        <dbReference type="EMBL" id="WAS95212.1"/>
    </source>
</evidence>
<keyword evidence="8" id="KW-1185">Reference proteome</keyword>
<name>A0ABY7H7I1_9BACT</name>
<organism evidence="7 8">
    <name type="scientific">Nannocystis punicea</name>
    <dbReference type="NCBI Taxonomy" id="2995304"/>
    <lineage>
        <taxon>Bacteria</taxon>
        <taxon>Pseudomonadati</taxon>
        <taxon>Myxococcota</taxon>
        <taxon>Polyangia</taxon>
        <taxon>Nannocystales</taxon>
        <taxon>Nannocystaceae</taxon>
        <taxon>Nannocystis</taxon>
    </lineage>
</organism>
<keyword evidence="2" id="KW-1003">Cell membrane</keyword>
<evidence type="ECO:0000256" key="5">
    <source>
        <dbReference type="ARBA" id="ARBA00023136"/>
    </source>
</evidence>
<dbReference type="InterPro" id="IPR005171">
    <property type="entry name" value="Cyt_c_oxidase_su4_prok"/>
</dbReference>
<feature type="transmembrane region" description="Helical" evidence="6">
    <location>
        <begin position="71"/>
        <end position="89"/>
    </location>
</feature>
<reference evidence="7" key="1">
    <citation type="submission" date="2022-11" db="EMBL/GenBank/DDBJ databases">
        <title>Minimal conservation of predation-associated metabolite biosynthetic gene clusters underscores biosynthetic potential of Myxococcota including descriptions for ten novel species: Archangium lansinium sp. nov., Myxococcus landrumus sp. nov., Nannocystis bai.</title>
        <authorList>
            <person name="Ahearne A."/>
            <person name="Stevens C."/>
            <person name="Dowd S."/>
        </authorList>
    </citation>
    <scope>NUCLEOTIDE SEQUENCE</scope>
    <source>
        <strain evidence="7">Fl3</strain>
    </source>
</reference>
<dbReference type="EMBL" id="CP114040">
    <property type="protein sequence ID" value="WAS95212.1"/>
    <property type="molecule type" value="Genomic_DNA"/>
</dbReference>